<feature type="domain" description="Protein kinase" evidence="8">
    <location>
        <begin position="350"/>
        <end position="633"/>
    </location>
</feature>
<accession>A0A3S3MUL9</accession>
<keyword evidence="9" id="KW-0808">Transferase</keyword>
<keyword evidence="7" id="KW-0472">Membrane</keyword>
<evidence type="ECO:0000256" key="4">
    <source>
        <dbReference type="ARBA" id="ARBA00022741"/>
    </source>
</evidence>
<keyword evidence="9" id="KW-0418">Kinase</keyword>
<dbReference type="FunFam" id="3.30.200.20:FF:000307">
    <property type="entry name" value="pollen receptor-like kinase 1"/>
    <property type="match status" value="1"/>
</dbReference>
<dbReference type="GO" id="GO:0004672">
    <property type="term" value="F:protein kinase activity"/>
    <property type="evidence" value="ECO:0007669"/>
    <property type="project" value="InterPro"/>
</dbReference>
<gene>
    <name evidence="9" type="ORF">CKAN_01140800</name>
</gene>
<dbReference type="Gene3D" id="3.30.200.20">
    <property type="entry name" value="Phosphorylase Kinase, domain 1"/>
    <property type="match status" value="1"/>
</dbReference>
<feature type="region of interest" description="Disordered" evidence="6">
    <location>
        <begin position="289"/>
        <end position="327"/>
    </location>
</feature>
<evidence type="ECO:0000313" key="10">
    <source>
        <dbReference type="Proteomes" id="UP000283530"/>
    </source>
</evidence>
<keyword evidence="4" id="KW-0547">Nucleotide-binding</keyword>
<dbReference type="InterPro" id="IPR000719">
    <property type="entry name" value="Prot_kinase_dom"/>
</dbReference>
<dbReference type="PANTHER" id="PTHR48007:SF64">
    <property type="entry name" value="POLLEN RECEPTOR-LIKE KINASE 1"/>
    <property type="match status" value="1"/>
</dbReference>
<dbReference type="AlphaFoldDB" id="A0A3S3MUL9"/>
<dbReference type="InterPro" id="IPR032675">
    <property type="entry name" value="LRR_dom_sf"/>
</dbReference>
<keyword evidence="2" id="KW-0433">Leucine-rich repeat</keyword>
<dbReference type="PANTHER" id="PTHR48007">
    <property type="entry name" value="LEUCINE-RICH REPEAT RECEPTOR-LIKE PROTEIN KINASE PXC1"/>
    <property type="match status" value="1"/>
</dbReference>
<dbReference type="Gene3D" id="1.10.510.10">
    <property type="entry name" value="Transferase(Phosphotransferase) domain 1"/>
    <property type="match status" value="1"/>
</dbReference>
<protein>
    <submittedName>
        <fullName evidence="9">Pollen receptor-like protein kinase 1</fullName>
    </submittedName>
</protein>
<dbReference type="GO" id="GO:0016020">
    <property type="term" value="C:membrane"/>
    <property type="evidence" value="ECO:0007669"/>
    <property type="project" value="UniProtKB-SubCell"/>
</dbReference>
<dbReference type="Pfam" id="PF08263">
    <property type="entry name" value="LRRNT_2"/>
    <property type="match status" value="1"/>
</dbReference>
<dbReference type="Proteomes" id="UP000283530">
    <property type="component" value="Unassembled WGS sequence"/>
</dbReference>
<dbReference type="InterPro" id="IPR011009">
    <property type="entry name" value="Kinase-like_dom_sf"/>
</dbReference>
<evidence type="ECO:0000256" key="6">
    <source>
        <dbReference type="SAM" id="MobiDB-lite"/>
    </source>
</evidence>
<comment type="caution">
    <text evidence="9">The sequence shown here is derived from an EMBL/GenBank/DDBJ whole genome shotgun (WGS) entry which is preliminary data.</text>
</comment>
<dbReference type="GO" id="GO:0005524">
    <property type="term" value="F:ATP binding"/>
    <property type="evidence" value="ECO:0007669"/>
    <property type="project" value="UniProtKB-KW"/>
</dbReference>
<proteinExistence type="predicted"/>
<keyword evidence="5" id="KW-0067">ATP-binding</keyword>
<evidence type="ECO:0000256" key="3">
    <source>
        <dbReference type="ARBA" id="ARBA00022737"/>
    </source>
</evidence>
<feature type="compositionally biased region" description="Basic and acidic residues" evidence="6">
    <location>
        <begin position="637"/>
        <end position="649"/>
    </location>
</feature>
<dbReference type="InterPro" id="IPR001245">
    <property type="entry name" value="Ser-Thr/Tyr_kinase_cat_dom"/>
</dbReference>
<evidence type="ECO:0000256" key="1">
    <source>
        <dbReference type="ARBA" id="ARBA00004370"/>
    </source>
</evidence>
<dbReference type="Pfam" id="PF07714">
    <property type="entry name" value="PK_Tyr_Ser-Thr"/>
    <property type="match status" value="1"/>
</dbReference>
<evidence type="ECO:0000259" key="8">
    <source>
        <dbReference type="PROSITE" id="PS50011"/>
    </source>
</evidence>
<keyword evidence="9" id="KW-0675">Receptor</keyword>
<name>A0A3S3MUL9_9MAGN</name>
<feature type="transmembrane region" description="Helical" evidence="7">
    <location>
        <begin position="259"/>
        <end position="283"/>
    </location>
</feature>
<feature type="transmembrane region" description="Helical" evidence="7">
    <location>
        <begin position="12"/>
        <end position="33"/>
    </location>
</feature>
<dbReference type="EMBL" id="QPKB01000004">
    <property type="protein sequence ID" value="RWR82679.1"/>
    <property type="molecule type" value="Genomic_DNA"/>
</dbReference>
<dbReference type="SUPFAM" id="SSF56112">
    <property type="entry name" value="Protein kinase-like (PK-like)"/>
    <property type="match status" value="1"/>
</dbReference>
<dbReference type="InterPro" id="IPR013210">
    <property type="entry name" value="LRR_N_plant-typ"/>
</dbReference>
<dbReference type="Gene3D" id="3.80.10.10">
    <property type="entry name" value="Ribonuclease Inhibitor"/>
    <property type="match status" value="2"/>
</dbReference>
<keyword evidence="3" id="KW-0677">Repeat</keyword>
<dbReference type="InterPro" id="IPR046959">
    <property type="entry name" value="PRK1-6/SRF4-like"/>
</dbReference>
<keyword evidence="7" id="KW-1133">Transmembrane helix</keyword>
<dbReference type="SUPFAM" id="SSF52058">
    <property type="entry name" value="L domain-like"/>
    <property type="match status" value="1"/>
</dbReference>
<dbReference type="OrthoDB" id="418615at2759"/>
<feature type="compositionally biased region" description="Polar residues" evidence="6">
    <location>
        <begin position="289"/>
        <end position="300"/>
    </location>
</feature>
<evidence type="ECO:0000256" key="2">
    <source>
        <dbReference type="ARBA" id="ARBA00022614"/>
    </source>
</evidence>
<organism evidence="9 10">
    <name type="scientific">Cinnamomum micranthum f. kanehirae</name>
    <dbReference type="NCBI Taxonomy" id="337451"/>
    <lineage>
        <taxon>Eukaryota</taxon>
        <taxon>Viridiplantae</taxon>
        <taxon>Streptophyta</taxon>
        <taxon>Embryophyta</taxon>
        <taxon>Tracheophyta</taxon>
        <taxon>Spermatophyta</taxon>
        <taxon>Magnoliopsida</taxon>
        <taxon>Magnoliidae</taxon>
        <taxon>Laurales</taxon>
        <taxon>Lauraceae</taxon>
        <taxon>Cinnamomum</taxon>
    </lineage>
</organism>
<comment type="subcellular location">
    <subcellularLocation>
        <location evidence="1">Membrane</location>
    </subcellularLocation>
</comment>
<evidence type="ECO:0000256" key="5">
    <source>
        <dbReference type="ARBA" id="ARBA00022840"/>
    </source>
</evidence>
<dbReference type="PROSITE" id="PS50011">
    <property type="entry name" value="PROTEIN_KINASE_DOM"/>
    <property type="match status" value="1"/>
</dbReference>
<evidence type="ECO:0000313" key="9">
    <source>
        <dbReference type="EMBL" id="RWR82679.1"/>
    </source>
</evidence>
<keyword evidence="7" id="KW-0812">Transmembrane</keyword>
<feature type="region of interest" description="Disordered" evidence="6">
    <location>
        <begin position="625"/>
        <end position="649"/>
    </location>
</feature>
<sequence>MACNNHTNHPLPLLSIFFFLFLFIFVLPSFIVATPESDAVQLLKLKQSFGNNDALQNWIEGTIPCPKNAFGPYGTSWVGVLCFNGTVWGLQLEDMELEGEVDVDILAGLPGLRTFSCMRNRLEGPIPMLARVHALKSVYLSDNKFYGEIPEETFQEMKWLKKVHLARNAFEGRIPASLTSLPRLLVLRLEENQFEGEIPEIKHDDVRVVNVSYNQLEGHIPSLLGDMDVSSFLGNYDLCGKPLNVTCKPTSTSKNLSTAVLVALIVVAIVVALAIILLLITLLRRQSGSSEKIPPTSQNKVAAYDGDQLERGSQDSSGSSQKKSGKDHNQGKLIFLIEDRQRFELQDLLRSSAEVLGSGSFGSSYKAVLLNGPSLVVKRFREMNGVGREDFHEHMRRLGRLKHPNLLPIVAYYYRKDEKLLVTDFVSNGSLVQLLHGNRSPDRPTLDWPKRLNIVKGVARCLSYLYNELPILTLPHGHLKSSNVLLNESFEPILMDYALAPVMNKDHARQLMVAYKSPECVQHVNQVNRKSDVWSLGILILEIMTGKFPANYLAQGKGGMDMDLVGWVNSIARAEWTDEVFDSQMEGPKNGEMWKLLKIGLHCCEVDVDKRWEMKVALEKIEELREQEANPSVASEEEMHSSKDEFSFS</sequence>
<evidence type="ECO:0000256" key="7">
    <source>
        <dbReference type="SAM" id="Phobius"/>
    </source>
</evidence>
<dbReference type="STRING" id="337451.A0A3S3MUL9"/>
<keyword evidence="10" id="KW-1185">Reference proteome</keyword>
<reference evidence="9 10" key="1">
    <citation type="journal article" date="2019" name="Nat. Plants">
        <title>Stout camphor tree genome fills gaps in understanding of flowering plant genome evolution.</title>
        <authorList>
            <person name="Chaw S.M."/>
            <person name="Liu Y.C."/>
            <person name="Wu Y.W."/>
            <person name="Wang H.Y."/>
            <person name="Lin C.I."/>
            <person name="Wu C.S."/>
            <person name="Ke H.M."/>
            <person name="Chang L.Y."/>
            <person name="Hsu C.Y."/>
            <person name="Yang H.T."/>
            <person name="Sudianto E."/>
            <person name="Hsu M.H."/>
            <person name="Wu K.P."/>
            <person name="Wang L.N."/>
            <person name="Leebens-Mack J.H."/>
            <person name="Tsai I.J."/>
        </authorList>
    </citation>
    <scope>NUCLEOTIDE SEQUENCE [LARGE SCALE GENOMIC DNA]</scope>
    <source>
        <strain evidence="10">cv. Chaw 1501</strain>
        <tissue evidence="9">Young leaves</tissue>
    </source>
</reference>